<accession>A0AC60PGT6</accession>
<organism evidence="1 2">
    <name type="scientific">Ixodes persulcatus</name>
    <name type="common">Taiga tick</name>
    <dbReference type="NCBI Taxonomy" id="34615"/>
    <lineage>
        <taxon>Eukaryota</taxon>
        <taxon>Metazoa</taxon>
        <taxon>Ecdysozoa</taxon>
        <taxon>Arthropoda</taxon>
        <taxon>Chelicerata</taxon>
        <taxon>Arachnida</taxon>
        <taxon>Acari</taxon>
        <taxon>Parasitiformes</taxon>
        <taxon>Ixodida</taxon>
        <taxon>Ixodoidea</taxon>
        <taxon>Ixodidae</taxon>
        <taxon>Ixodinae</taxon>
        <taxon>Ixodes</taxon>
    </lineage>
</organism>
<dbReference type="EMBL" id="JABSTQ010010641">
    <property type="protein sequence ID" value="KAG0419283.1"/>
    <property type="molecule type" value="Genomic_DNA"/>
</dbReference>
<dbReference type="Proteomes" id="UP000805193">
    <property type="component" value="Unassembled WGS sequence"/>
</dbReference>
<sequence>MTRDIFLGWLQKFGEKVRDDGRSVCLVLDNCPAHHIEDLELTNVELKFLPPNCTSLIHPFAKGIISSVKCSHRRRLIDKLLLDLRLKRQTKVDIFQALEMLSVSWKVTAKEVINNCFMSAGFEIPAASDPEEVYSEEPNGGPSFFSTIPRGSEREDFFYGGSCVVTTEEFTDDFVVKNVLGESEDDESEADAEEPC</sequence>
<name>A0AC60PGT6_IXOPE</name>
<evidence type="ECO:0000313" key="1">
    <source>
        <dbReference type="EMBL" id="KAG0419283.1"/>
    </source>
</evidence>
<protein>
    <submittedName>
        <fullName evidence="1">Uncharacterized protein</fullName>
    </submittedName>
</protein>
<proteinExistence type="predicted"/>
<reference evidence="1 2" key="1">
    <citation type="journal article" date="2020" name="Cell">
        <title>Large-Scale Comparative Analyses of Tick Genomes Elucidate Their Genetic Diversity and Vector Capacities.</title>
        <authorList>
            <consortium name="Tick Genome and Microbiome Consortium (TIGMIC)"/>
            <person name="Jia N."/>
            <person name="Wang J."/>
            <person name="Shi W."/>
            <person name="Du L."/>
            <person name="Sun Y."/>
            <person name="Zhan W."/>
            <person name="Jiang J.F."/>
            <person name="Wang Q."/>
            <person name="Zhang B."/>
            <person name="Ji P."/>
            <person name="Bell-Sakyi L."/>
            <person name="Cui X.M."/>
            <person name="Yuan T.T."/>
            <person name="Jiang B.G."/>
            <person name="Yang W.F."/>
            <person name="Lam T.T."/>
            <person name="Chang Q.C."/>
            <person name="Ding S.J."/>
            <person name="Wang X.J."/>
            <person name="Zhu J.G."/>
            <person name="Ruan X.D."/>
            <person name="Zhao L."/>
            <person name="Wei J.T."/>
            <person name="Ye R.Z."/>
            <person name="Que T.C."/>
            <person name="Du C.H."/>
            <person name="Zhou Y.H."/>
            <person name="Cheng J.X."/>
            <person name="Dai P.F."/>
            <person name="Guo W.B."/>
            <person name="Han X.H."/>
            <person name="Huang E.J."/>
            <person name="Li L.F."/>
            <person name="Wei W."/>
            <person name="Gao Y.C."/>
            <person name="Liu J.Z."/>
            <person name="Shao H.Z."/>
            <person name="Wang X."/>
            <person name="Wang C.C."/>
            <person name="Yang T.C."/>
            <person name="Huo Q.B."/>
            <person name="Li W."/>
            <person name="Chen H.Y."/>
            <person name="Chen S.E."/>
            <person name="Zhou L.G."/>
            <person name="Ni X.B."/>
            <person name="Tian J.H."/>
            <person name="Sheng Y."/>
            <person name="Liu T."/>
            <person name="Pan Y.S."/>
            <person name="Xia L.Y."/>
            <person name="Li J."/>
            <person name="Zhao F."/>
            <person name="Cao W.C."/>
        </authorList>
    </citation>
    <scope>NUCLEOTIDE SEQUENCE [LARGE SCALE GENOMIC DNA]</scope>
    <source>
        <strain evidence="1">Iper-2018</strain>
    </source>
</reference>
<gene>
    <name evidence="1" type="ORF">HPB47_004210</name>
</gene>
<evidence type="ECO:0000313" key="2">
    <source>
        <dbReference type="Proteomes" id="UP000805193"/>
    </source>
</evidence>
<keyword evidence="2" id="KW-1185">Reference proteome</keyword>
<comment type="caution">
    <text evidence="1">The sequence shown here is derived from an EMBL/GenBank/DDBJ whole genome shotgun (WGS) entry which is preliminary data.</text>
</comment>